<dbReference type="RefSeq" id="WP_252960676.1">
    <property type="nucleotide sequence ID" value="NZ_CAMIPH010000001.1"/>
</dbReference>
<evidence type="ECO:0000313" key="1">
    <source>
        <dbReference type="EMBL" id="USU99421.1"/>
    </source>
</evidence>
<evidence type="ECO:0000313" key="2">
    <source>
        <dbReference type="Proteomes" id="UP001056873"/>
    </source>
</evidence>
<organism evidence="1 2">
    <name type="scientific">Serratia entomophila</name>
    <dbReference type="NCBI Taxonomy" id="42906"/>
    <lineage>
        <taxon>Bacteria</taxon>
        <taxon>Pseudomonadati</taxon>
        <taxon>Pseudomonadota</taxon>
        <taxon>Gammaproteobacteria</taxon>
        <taxon>Enterobacterales</taxon>
        <taxon>Yersiniaceae</taxon>
        <taxon>Serratia</taxon>
    </lineage>
</organism>
<name>A0ABY5CP35_9GAMM</name>
<accession>A0ABY5CP35</accession>
<gene>
    <name evidence="1" type="ORF">KFQ06_15305</name>
</gene>
<keyword evidence="2" id="KW-1185">Reference proteome</keyword>
<sequence>MGYAWAAPAVNGEKILSQRNGGGEGGSRGLCCIYSSSSAPAVANAAALRTTKFINYLIFKTLKITSGWHASC</sequence>
<protein>
    <submittedName>
        <fullName evidence="1">Uncharacterized protein</fullName>
    </submittedName>
</protein>
<dbReference type="Proteomes" id="UP001056873">
    <property type="component" value="Chromosome"/>
</dbReference>
<proteinExistence type="predicted"/>
<dbReference type="EMBL" id="CP074347">
    <property type="protein sequence ID" value="USU99421.1"/>
    <property type="molecule type" value="Genomic_DNA"/>
</dbReference>
<reference evidence="1" key="1">
    <citation type="journal article" date="2022" name="BMC Genomics">
        <title>Genome sequence of the entomopathogenic Serratia entomophila isolate 626 and characterisation of the species specific itaconate degradation pathway.</title>
        <authorList>
            <person name="Vaughan A.L."/>
            <person name="Altermann E."/>
            <person name="Glare T.R."/>
            <person name="Hurst M.R.H."/>
        </authorList>
    </citation>
    <scope>NUCLEOTIDE SEQUENCE</scope>
    <source>
        <strain evidence="1">626</strain>
    </source>
</reference>